<evidence type="ECO:0000256" key="10">
    <source>
        <dbReference type="PROSITE-ProRule" id="PRU00452"/>
    </source>
</evidence>
<dbReference type="InterPro" id="IPR026846">
    <property type="entry name" value="Nse2(Mms21)"/>
</dbReference>
<dbReference type="Gene3D" id="3.30.40.10">
    <property type="entry name" value="Zinc/RING finger domain, C3HC4 (zinc finger)"/>
    <property type="match status" value="1"/>
</dbReference>
<evidence type="ECO:0000256" key="2">
    <source>
        <dbReference type="ARBA" id="ARBA00004718"/>
    </source>
</evidence>
<dbReference type="PANTHER" id="PTHR21330:SF1">
    <property type="entry name" value="E3 SUMO-PROTEIN LIGASE NSE2"/>
    <property type="match status" value="1"/>
</dbReference>
<keyword evidence="9" id="KW-0539">Nucleus</keyword>
<keyword evidence="6 10" id="KW-0863">Zinc-finger</keyword>
<name>A0ABP0EMK3_9ASCO</name>
<sequence length="283" mass="32555">MSTEISSDSDFSFPQYFPLHESLSRKFETIQTSSVQAQSMELVDQAIQSLVKSTKQYTEFILDGERSTPVKIDEQLLSNNLKALTNLLKTKYTLKNFNDSLQESRSRIRQESRTEQPLNLETLQAYQNESETSDKRNFADAVTSDYSQYIQLHNQQNSFNELLRSSKDYQYVKNVSFILSHPEEALADEVEDDELAVEGGKVSLKDPISLKYFENPVKSRRCQHTYEQDNILSRIGEGQNTCPIDGCRANVSRQDLQPDELMKLRVTVHLAVQHKKDSNIDRL</sequence>
<evidence type="ECO:0000259" key="11">
    <source>
        <dbReference type="PROSITE" id="PS51044"/>
    </source>
</evidence>
<feature type="domain" description="SP-RING-type" evidence="11">
    <location>
        <begin position="191"/>
        <end position="271"/>
    </location>
</feature>
<protein>
    <submittedName>
        <fullName evidence="12">E3 SUMO-protein ligase Mms21p</fullName>
    </submittedName>
</protein>
<evidence type="ECO:0000256" key="5">
    <source>
        <dbReference type="ARBA" id="ARBA00022723"/>
    </source>
</evidence>
<keyword evidence="7" id="KW-0833">Ubl conjugation pathway</keyword>
<evidence type="ECO:0000256" key="8">
    <source>
        <dbReference type="ARBA" id="ARBA00022833"/>
    </source>
</evidence>
<comment type="similarity">
    <text evidence="3">Belongs to the NSE2 family.</text>
</comment>
<dbReference type="CDD" id="cd16651">
    <property type="entry name" value="SPL-RING_NSE2"/>
    <property type="match status" value="1"/>
</dbReference>
<dbReference type="Proteomes" id="UP001497600">
    <property type="component" value="Chromosome H"/>
</dbReference>
<dbReference type="SUPFAM" id="SSF57850">
    <property type="entry name" value="RING/U-box"/>
    <property type="match status" value="1"/>
</dbReference>
<evidence type="ECO:0000256" key="3">
    <source>
        <dbReference type="ARBA" id="ARBA00008212"/>
    </source>
</evidence>
<comment type="pathway">
    <text evidence="2">Protein modification; protein sumoylation.</text>
</comment>
<evidence type="ECO:0000313" key="13">
    <source>
        <dbReference type="Proteomes" id="UP001497600"/>
    </source>
</evidence>
<gene>
    <name evidence="12" type="primary">MMS21</name>
    <name evidence="12" type="ORF">CAAN4_H00584</name>
</gene>
<keyword evidence="13" id="KW-1185">Reference proteome</keyword>
<keyword evidence="12" id="KW-0436">Ligase</keyword>
<evidence type="ECO:0000256" key="9">
    <source>
        <dbReference type="ARBA" id="ARBA00023242"/>
    </source>
</evidence>
<dbReference type="Gene3D" id="1.20.120.1010">
    <property type="match status" value="1"/>
</dbReference>
<evidence type="ECO:0000256" key="6">
    <source>
        <dbReference type="ARBA" id="ARBA00022771"/>
    </source>
</evidence>
<comment type="subcellular location">
    <subcellularLocation>
        <location evidence="1">Nucleus</location>
    </subcellularLocation>
</comment>
<reference evidence="12 13" key="1">
    <citation type="submission" date="2024-01" db="EMBL/GenBank/DDBJ databases">
        <authorList>
            <consortium name="Genoscope - CEA"/>
            <person name="William W."/>
        </authorList>
    </citation>
    <scope>NUCLEOTIDE SEQUENCE [LARGE SCALE GENOMIC DNA]</scope>
    <source>
        <strain evidence="12 13">29B2s-10</strain>
    </source>
</reference>
<dbReference type="InterPro" id="IPR004181">
    <property type="entry name" value="Znf_MIZ"/>
</dbReference>
<evidence type="ECO:0000313" key="12">
    <source>
        <dbReference type="EMBL" id="CAK7920272.1"/>
    </source>
</evidence>
<dbReference type="InterPro" id="IPR013083">
    <property type="entry name" value="Znf_RING/FYVE/PHD"/>
</dbReference>
<dbReference type="GO" id="GO:0016874">
    <property type="term" value="F:ligase activity"/>
    <property type="evidence" value="ECO:0007669"/>
    <property type="project" value="UniProtKB-KW"/>
</dbReference>
<dbReference type="EMBL" id="OZ004260">
    <property type="protein sequence ID" value="CAK7920272.1"/>
    <property type="molecule type" value="Genomic_DNA"/>
</dbReference>
<dbReference type="Pfam" id="PF11789">
    <property type="entry name" value="zf-Nse"/>
    <property type="match status" value="1"/>
</dbReference>
<dbReference type="PROSITE" id="PS51044">
    <property type="entry name" value="ZF_SP_RING"/>
    <property type="match status" value="1"/>
</dbReference>
<organism evidence="12 13">
    <name type="scientific">[Candida] anglica</name>
    <dbReference type="NCBI Taxonomy" id="148631"/>
    <lineage>
        <taxon>Eukaryota</taxon>
        <taxon>Fungi</taxon>
        <taxon>Dikarya</taxon>
        <taxon>Ascomycota</taxon>
        <taxon>Saccharomycotina</taxon>
        <taxon>Pichiomycetes</taxon>
        <taxon>Debaryomycetaceae</taxon>
        <taxon>Kurtzmaniella</taxon>
    </lineage>
</organism>
<dbReference type="PANTHER" id="PTHR21330">
    <property type="entry name" value="E3 SUMO-PROTEIN LIGASE NSE2"/>
    <property type="match status" value="1"/>
</dbReference>
<evidence type="ECO:0000256" key="7">
    <source>
        <dbReference type="ARBA" id="ARBA00022786"/>
    </source>
</evidence>
<keyword evidence="4" id="KW-0808">Transferase</keyword>
<evidence type="ECO:0000256" key="4">
    <source>
        <dbReference type="ARBA" id="ARBA00022679"/>
    </source>
</evidence>
<keyword evidence="5" id="KW-0479">Metal-binding</keyword>
<keyword evidence="8" id="KW-0862">Zinc</keyword>
<accession>A0ABP0EMK3</accession>
<evidence type="ECO:0000256" key="1">
    <source>
        <dbReference type="ARBA" id="ARBA00004123"/>
    </source>
</evidence>
<proteinExistence type="inferred from homology"/>